<dbReference type="Proteomes" id="UP000011717">
    <property type="component" value="Unassembled WGS sequence"/>
</dbReference>
<evidence type="ECO:0000256" key="1">
    <source>
        <dbReference type="SAM" id="Phobius"/>
    </source>
</evidence>
<comment type="caution">
    <text evidence="2">The sequence shown here is derived from an EMBL/GenBank/DDBJ whole genome shotgun (WGS) entry which is preliminary data.</text>
</comment>
<proteinExistence type="predicted"/>
<dbReference type="PATRIC" id="fig|1234595.3.peg.2197"/>
<dbReference type="RefSeq" id="WP_008602787.1">
    <property type="nucleotide sequence ID" value="NZ_AMRV01000007.1"/>
</dbReference>
<feature type="transmembrane region" description="Helical" evidence="1">
    <location>
        <begin position="78"/>
        <end position="97"/>
    </location>
</feature>
<dbReference type="Pfam" id="PF19622">
    <property type="entry name" value="DUF6127"/>
    <property type="match status" value="1"/>
</dbReference>
<reference evidence="2 3" key="1">
    <citation type="journal article" date="2013" name="Genome Announc.">
        <title>Draft Genome Sequence of Strain JLT2015T, Belonging to the Family Sphingomonadaceae of the Alphaproteobacteria.</title>
        <authorList>
            <person name="Tang K."/>
            <person name="Liu K."/>
            <person name="Li S."/>
            <person name="Jiao N."/>
        </authorList>
    </citation>
    <scope>NUCLEOTIDE SEQUENCE [LARGE SCALE GENOMIC DNA]</scope>
    <source>
        <strain evidence="2 3">JLT2015</strain>
    </source>
</reference>
<keyword evidence="1" id="KW-0472">Membrane</keyword>
<gene>
    <name evidence="2" type="ORF">C725_2194</name>
</gene>
<organism evidence="2 3">
    <name type="scientific">Pacificimonas flava</name>
    <dbReference type="NCBI Taxonomy" id="1234595"/>
    <lineage>
        <taxon>Bacteria</taxon>
        <taxon>Pseudomonadati</taxon>
        <taxon>Pseudomonadota</taxon>
        <taxon>Alphaproteobacteria</taxon>
        <taxon>Sphingomonadales</taxon>
        <taxon>Sphingosinicellaceae</taxon>
        <taxon>Pacificimonas</taxon>
    </lineage>
</organism>
<dbReference type="InterPro" id="IPR046130">
    <property type="entry name" value="DUF6127"/>
</dbReference>
<sequence>MSNDTILAGLIAQANAKGCDVVTLRALVEESSEAGARRALERVGLQDGKAGADVGELRELLGAWRDAKRSAGKAAMQWLVRLMLAGLLIGIAYAAGFRGTVSG</sequence>
<protein>
    <submittedName>
        <fullName evidence="2">Uncharacterized protein</fullName>
    </submittedName>
</protein>
<dbReference type="AlphaFoldDB" id="M2U3G5"/>
<dbReference type="EMBL" id="AMRV01000007">
    <property type="protein sequence ID" value="EMD82473.1"/>
    <property type="molecule type" value="Genomic_DNA"/>
</dbReference>
<evidence type="ECO:0000313" key="2">
    <source>
        <dbReference type="EMBL" id="EMD82473.1"/>
    </source>
</evidence>
<accession>M2U3G5</accession>
<evidence type="ECO:0000313" key="3">
    <source>
        <dbReference type="Proteomes" id="UP000011717"/>
    </source>
</evidence>
<keyword evidence="1" id="KW-1133">Transmembrane helix</keyword>
<keyword evidence="3" id="KW-1185">Reference proteome</keyword>
<dbReference type="OrthoDB" id="7427743at2"/>
<keyword evidence="1" id="KW-0812">Transmembrane</keyword>
<name>M2U3G5_9SPHN</name>